<evidence type="ECO:0000313" key="2">
    <source>
        <dbReference type="Proteomes" id="UP001177670"/>
    </source>
</evidence>
<accession>A0AA40FTF3</accession>
<sequence length="61" mass="7352">MPRAAEDEKFVQPRPCKILTKHFKAPERKRQRWYKVNDKISPFFISEQLDTKVCSTSFHQE</sequence>
<evidence type="ECO:0000313" key="1">
    <source>
        <dbReference type="EMBL" id="KAK1125003.1"/>
    </source>
</evidence>
<keyword evidence="2" id="KW-1185">Reference proteome</keyword>
<proteinExistence type="predicted"/>
<protein>
    <submittedName>
        <fullName evidence="1">Uncharacterized protein</fullName>
    </submittedName>
</protein>
<reference evidence="1" key="1">
    <citation type="submission" date="2021-10" db="EMBL/GenBank/DDBJ databases">
        <title>Melipona bicolor Genome sequencing and assembly.</title>
        <authorList>
            <person name="Araujo N.S."/>
            <person name="Arias M.C."/>
        </authorList>
    </citation>
    <scope>NUCLEOTIDE SEQUENCE</scope>
    <source>
        <strain evidence="1">USP_2M_L1-L4_2017</strain>
        <tissue evidence="1">Whole body</tissue>
    </source>
</reference>
<dbReference type="AlphaFoldDB" id="A0AA40FTF3"/>
<dbReference type="EMBL" id="JAHYIQ010000017">
    <property type="protein sequence ID" value="KAK1125003.1"/>
    <property type="molecule type" value="Genomic_DNA"/>
</dbReference>
<dbReference type="Proteomes" id="UP001177670">
    <property type="component" value="Unassembled WGS sequence"/>
</dbReference>
<gene>
    <name evidence="1" type="ORF">K0M31_006340</name>
</gene>
<comment type="caution">
    <text evidence="1">The sequence shown here is derived from an EMBL/GenBank/DDBJ whole genome shotgun (WGS) entry which is preliminary data.</text>
</comment>
<name>A0AA40FTF3_9HYME</name>
<organism evidence="1 2">
    <name type="scientific">Melipona bicolor</name>
    <dbReference type="NCBI Taxonomy" id="60889"/>
    <lineage>
        <taxon>Eukaryota</taxon>
        <taxon>Metazoa</taxon>
        <taxon>Ecdysozoa</taxon>
        <taxon>Arthropoda</taxon>
        <taxon>Hexapoda</taxon>
        <taxon>Insecta</taxon>
        <taxon>Pterygota</taxon>
        <taxon>Neoptera</taxon>
        <taxon>Endopterygota</taxon>
        <taxon>Hymenoptera</taxon>
        <taxon>Apocrita</taxon>
        <taxon>Aculeata</taxon>
        <taxon>Apoidea</taxon>
        <taxon>Anthophila</taxon>
        <taxon>Apidae</taxon>
        <taxon>Melipona</taxon>
    </lineage>
</organism>